<comment type="caution">
    <text evidence="1">The sequence shown here is derived from an EMBL/GenBank/DDBJ whole genome shotgun (WGS) entry which is preliminary data.</text>
</comment>
<reference evidence="2" key="1">
    <citation type="journal article" date="2024" name="Front. Bioeng. Biotechnol.">
        <title>Genome-scale model development and genomic sequencing of the oleaginous clade Lipomyces.</title>
        <authorList>
            <person name="Czajka J.J."/>
            <person name="Han Y."/>
            <person name="Kim J."/>
            <person name="Mondo S.J."/>
            <person name="Hofstad B.A."/>
            <person name="Robles A."/>
            <person name="Haridas S."/>
            <person name="Riley R."/>
            <person name="LaButti K."/>
            <person name="Pangilinan J."/>
            <person name="Andreopoulos W."/>
            <person name="Lipzen A."/>
            <person name="Yan J."/>
            <person name="Wang M."/>
            <person name="Ng V."/>
            <person name="Grigoriev I.V."/>
            <person name="Spatafora J.W."/>
            <person name="Magnuson J.K."/>
            <person name="Baker S.E."/>
            <person name="Pomraning K.R."/>
        </authorList>
    </citation>
    <scope>NUCLEOTIDE SEQUENCE [LARGE SCALE GENOMIC DNA]</scope>
    <source>
        <strain evidence="2">CBS 10300</strain>
    </source>
</reference>
<gene>
    <name evidence="1" type="ORF">V1517DRAFT_345999</name>
</gene>
<proteinExistence type="predicted"/>
<organism evidence="1 2">
    <name type="scientific">Lipomyces orientalis</name>
    <dbReference type="NCBI Taxonomy" id="1233043"/>
    <lineage>
        <taxon>Eukaryota</taxon>
        <taxon>Fungi</taxon>
        <taxon>Dikarya</taxon>
        <taxon>Ascomycota</taxon>
        <taxon>Saccharomycotina</taxon>
        <taxon>Lipomycetes</taxon>
        <taxon>Lipomycetales</taxon>
        <taxon>Lipomycetaceae</taxon>
        <taxon>Lipomyces</taxon>
    </lineage>
</organism>
<evidence type="ECO:0000313" key="1">
    <source>
        <dbReference type="EMBL" id="KAK9322775.1"/>
    </source>
</evidence>
<protein>
    <submittedName>
        <fullName evidence="1">SPOC like C-terminal domain-containing protein</fullName>
    </submittedName>
</protein>
<dbReference type="Proteomes" id="UP001489719">
    <property type="component" value="Unassembled WGS sequence"/>
</dbReference>
<sequence length="748" mass="83634">MAEKEATVIVVDLSPFMAESHMAAAKGQSDIEMCIKYICDKIGSKVLSERKTDVVGIVGVGTDDTLNRMSEDDAYKHISILFQIRQFLYRDYQLLPKKLVPSLKSHGDLISGLVVAMDAMAQYCRHLKYTKNIVILSNCAGPVDFSGIDGIIDKLAEMKVNLSILYVRPERRLTAVFNHHHSTVGADEGTSTAMQRANHDLLTDFIDSVVGRELNAVLAPFAEVLRDLEIPHVRKVRSTNSYNGTLTIGDPNQFNDALVIPVERFAYVKKATPISSVAYTKPKGTVPTSPTRPTATRLGRKVKYEITVSKESEDGKKEKNVQEVEKGDLKKGYRYGASVVPLSAEEEDNLRFLTIASLDIIGFVPFETIGPWQLLTETNFVIAKRNEQEATLCLSSLIHAMFENQLYGVARFVSKSDRLPVMILLMPFITEAFEALVETQLPFAEDVRSYKFPSLEIIRTIKGKILKEHHYLPTQEMKNNMKDYINAMDISNLTPEGLVGRLDDPDGREFAAVGEIFNPVLANTRHAIMYRALHPDDELPPPSDSLLRDTYPPEALVKQASTIADRLIESVSVKKIAKYKTNKRRYAAEAEEELKQESILNVDEIIGGKTSKDDSEERKTKRQRVDTTGDEENGDFDIEAEIEKWQRIEAGPESDAALPRIYEQACASIDMLLSDENPDLATVIKKVTILRSAAIKLEEPGWYNNYVMKLQDSLIMGGPANSARSKIWEEILLKDLGGIAVNDADLED</sequence>
<name>A0ACC3TNJ1_9ASCO</name>
<accession>A0ACC3TNJ1</accession>
<dbReference type="EMBL" id="MU970071">
    <property type="protein sequence ID" value="KAK9322775.1"/>
    <property type="molecule type" value="Genomic_DNA"/>
</dbReference>
<evidence type="ECO:0000313" key="2">
    <source>
        <dbReference type="Proteomes" id="UP001489719"/>
    </source>
</evidence>
<keyword evidence="2" id="KW-1185">Reference proteome</keyword>